<accession>A0ACC2NUM7</accession>
<organism evidence="1 2">
    <name type="scientific">Eretmocerus hayati</name>
    <dbReference type="NCBI Taxonomy" id="131215"/>
    <lineage>
        <taxon>Eukaryota</taxon>
        <taxon>Metazoa</taxon>
        <taxon>Ecdysozoa</taxon>
        <taxon>Arthropoda</taxon>
        <taxon>Hexapoda</taxon>
        <taxon>Insecta</taxon>
        <taxon>Pterygota</taxon>
        <taxon>Neoptera</taxon>
        <taxon>Endopterygota</taxon>
        <taxon>Hymenoptera</taxon>
        <taxon>Apocrita</taxon>
        <taxon>Proctotrupomorpha</taxon>
        <taxon>Chalcidoidea</taxon>
        <taxon>Aphelinidae</taxon>
        <taxon>Aphelininae</taxon>
        <taxon>Eretmocerus</taxon>
    </lineage>
</organism>
<name>A0ACC2NUM7_9HYME</name>
<gene>
    <name evidence="1" type="ORF">QAD02_005798</name>
</gene>
<protein>
    <submittedName>
        <fullName evidence="1">Uncharacterized protein</fullName>
    </submittedName>
</protein>
<sequence>MSVPFSVLVRPNRRLVQESSVNLSYITDTPKQLVFKYRGWDPIEIPNEKVLNRRDLTYLTGSIMQRTNQNQNSVAVCTGTSGAGKTDTINGNGLTLSPQSLVGRYGSELFASKGVETITRAVIKVQLWLSGAPGGSWPKRDEVPTPSASSRAMRRPTQTLRLKIDLKIRREQRPLQGPVQRLAHRHPQRSGSPGYAAGVARALNNMRIQYASSDERNGSKPIKRAILERHASSLRVIDFCPVFRRRGEGKVPVKKL</sequence>
<evidence type="ECO:0000313" key="1">
    <source>
        <dbReference type="EMBL" id="KAJ8674536.1"/>
    </source>
</evidence>
<reference evidence="1" key="1">
    <citation type="submission" date="2023-04" db="EMBL/GenBank/DDBJ databases">
        <title>A chromosome-level genome assembly of the parasitoid wasp Eretmocerus hayati.</title>
        <authorList>
            <person name="Zhong Y."/>
            <person name="Liu S."/>
            <person name="Liu Y."/>
        </authorList>
    </citation>
    <scope>NUCLEOTIDE SEQUENCE</scope>
    <source>
        <strain evidence="1">ZJU_SS_LIU_2023</strain>
    </source>
</reference>
<keyword evidence="2" id="KW-1185">Reference proteome</keyword>
<proteinExistence type="predicted"/>
<dbReference type="Proteomes" id="UP001239111">
    <property type="component" value="Chromosome 3"/>
</dbReference>
<dbReference type="EMBL" id="CM056743">
    <property type="protein sequence ID" value="KAJ8674536.1"/>
    <property type="molecule type" value="Genomic_DNA"/>
</dbReference>
<evidence type="ECO:0000313" key="2">
    <source>
        <dbReference type="Proteomes" id="UP001239111"/>
    </source>
</evidence>
<comment type="caution">
    <text evidence="1">The sequence shown here is derived from an EMBL/GenBank/DDBJ whole genome shotgun (WGS) entry which is preliminary data.</text>
</comment>